<feature type="transmembrane region" description="Helical" evidence="1">
    <location>
        <begin position="21"/>
        <end position="43"/>
    </location>
</feature>
<dbReference type="Proteomes" id="UP001642409">
    <property type="component" value="Unassembled WGS sequence"/>
</dbReference>
<evidence type="ECO:0000313" key="2">
    <source>
        <dbReference type="EMBL" id="CAI9932034.1"/>
    </source>
</evidence>
<evidence type="ECO:0000313" key="3">
    <source>
        <dbReference type="EMBL" id="CAL6107441.1"/>
    </source>
</evidence>
<gene>
    <name evidence="2" type="ORF">HINF_LOCUS19679</name>
    <name evidence="3" type="ORF">HINF_LOCUS74493</name>
</gene>
<accession>A0AA86TX10</accession>
<keyword evidence="1" id="KW-0472">Membrane</keyword>
<sequence length="248" mass="28478">MEYYDLNIIVLAKNKSTVACYHFYVLKVVKTLLVTILVNIILFDNLYHFIQRKCKGNTKTRGCSEHQLKPSLNTSISQHGGQTVLYQTILFNYEYYIYDVRSSCKISRSNWFFKPRLPFTIYLQIILSNGTVYEIHEYINKILPEITDFFLSKHCCLALARQEVTKLHYTSLIINAMHEAFMQNNIRRSNNVRNTHVQHEGTIATKRQQNVKLPALRAPPGLDGVETRLEGEAQSNAGSDGLGVTVDN</sequence>
<dbReference type="EMBL" id="CAXDID020000635">
    <property type="protein sequence ID" value="CAL6107441.1"/>
    <property type="molecule type" value="Genomic_DNA"/>
</dbReference>
<name>A0AA86TX10_9EUKA</name>
<organism evidence="2">
    <name type="scientific">Hexamita inflata</name>
    <dbReference type="NCBI Taxonomy" id="28002"/>
    <lineage>
        <taxon>Eukaryota</taxon>
        <taxon>Metamonada</taxon>
        <taxon>Diplomonadida</taxon>
        <taxon>Hexamitidae</taxon>
        <taxon>Hexamitinae</taxon>
        <taxon>Hexamita</taxon>
    </lineage>
</organism>
<evidence type="ECO:0000256" key="1">
    <source>
        <dbReference type="SAM" id="Phobius"/>
    </source>
</evidence>
<proteinExistence type="predicted"/>
<keyword evidence="1" id="KW-1133">Transmembrane helix</keyword>
<keyword evidence="4" id="KW-1185">Reference proteome</keyword>
<dbReference type="EMBL" id="CATOUU010000501">
    <property type="protein sequence ID" value="CAI9932034.1"/>
    <property type="molecule type" value="Genomic_DNA"/>
</dbReference>
<dbReference type="AlphaFoldDB" id="A0AA86TX10"/>
<protein>
    <submittedName>
        <fullName evidence="3">Hypothetical_protein</fullName>
    </submittedName>
</protein>
<evidence type="ECO:0000313" key="4">
    <source>
        <dbReference type="Proteomes" id="UP001642409"/>
    </source>
</evidence>
<reference evidence="2" key="1">
    <citation type="submission" date="2023-06" db="EMBL/GenBank/DDBJ databases">
        <authorList>
            <person name="Kurt Z."/>
        </authorList>
    </citation>
    <scope>NUCLEOTIDE SEQUENCE</scope>
</reference>
<reference evidence="3 4" key="2">
    <citation type="submission" date="2024-07" db="EMBL/GenBank/DDBJ databases">
        <authorList>
            <person name="Akdeniz Z."/>
        </authorList>
    </citation>
    <scope>NUCLEOTIDE SEQUENCE [LARGE SCALE GENOMIC DNA]</scope>
</reference>
<keyword evidence="1" id="KW-0812">Transmembrane</keyword>
<comment type="caution">
    <text evidence="2">The sequence shown here is derived from an EMBL/GenBank/DDBJ whole genome shotgun (WGS) entry which is preliminary data.</text>
</comment>